<keyword evidence="6" id="KW-0067">ATP-binding</keyword>
<comment type="caution">
    <text evidence="8">The sequence shown here is derived from an EMBL/GenBank/DDBJ whole genome shotgun (WGS) entry which is preliminary data.</text>
</comment>
<dbReference type="PROSITE" id="PS00108">
    <property type="entry name" value="PROTEIN_KINASE_ST"/>
    <property type="match status" value="1"/>
</dbReference>
<dbReference type="EMBL" id="JBJKFK010000001">
    <property type="protein sequence ID" value="KAL3321302.1"/>
    <property type="molecule type" value="Genomic_DNA"/>
</dbReference>
<dbReference type="InterPro" id="IPR000719">
    <property type="entry name" value="Prot_kinase_dom"/>
</dbReference>
<evidence type="ECO:0000256" key="6">
    <source>
        <dbReference type="ARBA" id="ARBA00022840"/>
    </source>
</evidence>
<dbReference type="GO" id="GO:0005524">
    <property type="term" value="F:ATP binding"/>
    <property type="evidence" value="ECO:0007669"/>
    <property type="project" value="UniProtKB-KW"/>
</dbReference>
<dbReference type="SUPFAM" id="SSF56112">
    <property type="entry name" value="Protein kinase-like (PK-like)"/>
    <property type="match status" value="1"/>
</dbReference>
<protein>
    <submittedName>
        <fullName evidence="8">Glycogen synthase kinase-3 beta</fullName>
    </submittedName>
</protein>
<evidence type="ECO:0000313" key="9">
    <source>
        <dbReference type="Proteomes" id="UP001626550"/>
    </source>
</evidence>
<keyword evidence="2" id="KW-0723">Serine/threonine-protein kinase</keyword>
<dbReference type="PANTHER" id="PTHR24057:SF0">
    <property type="entry name" value="PROTEIN KINASE SHAGGY-RELATED"/>
    <property type="match status" value="1"/>
</dbReference>
<organism evidence="8 9">
    <name type="scientific">Cichlidogyrus casuarinus</name>
    <dbReference type="NCBI Taxonomy" id="1844966"/>
    <lineage>
        <taxon>Eukaryota</taxon>
        <taxon>Metazoa</taxon>
        <taxon>Spiralia</taxon>
        <taxon>Lophotrochozoa</taxon>
        <taxon>Platyhelminthes</taxon>
        <taxon>Monogenea</taxon>
        <taxon>Monopisthocotylea</taxon>
        <taxon>Dactylogyridea</taxon>
        <taxon>Ancyrocephalidae</taxon>
        <taxon>Cichlidogyrus</taxon>
    </lineage>
</organism>
<gene>
    <name evidence="8" type="primary">GSK3B</name>
    <name evidence="8" type="ORF">Ciccas_000009</name>
</gene>
<evidence type="ECO:0000256" key="5">
    <source>
        <dbReference type="ARBA" id="ARBA00022777"/>
    </source>
</evidence>
<evidence type="ECO:0000256" key="3">
    <source>
        <dbReference type="ARBA" id="ARBA00022679"/>
    </source>
</evidence>
<accession>A0ABD2QP42</accession>
<evidence type="ECO:0000256" key="1">
    <source>
        <dbReference type="ARBA" id="ARBA00005527"/>
    </source>
</evidence>
<dbReference type="PANTHER" id="PTHR24057">
    <property type="entry name" value="GLYCOGEN SYNTHASE KINASE-3 ALPHA"/>
    <property type="match status" value="1"/>
</dbReference>
<dbReference type="CDD" id="cd14137">
    <property type="entry name" value="STKc_GSK3"/>
    <property type="match status" value="1"/>
</dbReference>
<dbReference type="InterPro" id="IPR008271">
    <property type="entry name" value="Ser/Thr_kinase_AS"/>
</dbReference>
<keyword evidence="3" id="KW-0808">Transferase</keyword>
<evidence type="ECO:0000313" key="8">
    <source>
        <dbReference type="EMBL" id="KAL3321302.1"/>
    </source>
</evidence>
<dbReference type="InterPro" id="IPR039192">
    <property type="entry name" value="STKc_GSK3"/>
</dbReference>
<sequence>MRMLSHHNIVKLNYYYHSSGEKKDDVYLNLVLEFVPETIYRLARNHIRMKQTIALICIKVYIYQLLRSLAYIHSKGICHRDIKPQNLLLDPQNGILKLCDFGSAKILNRGEPNVSYICSRYYRAPELIFGANEYTCQIDIWSAGCVLAELLLGSPLFPGDSGVDQLVEIIKVLGTPTKSQILEMNPEYKEFKFPQIRPHPWQQVFRPKMPQSAIDLVSGLLQYTPRDRLQPLEAMSLPFFHELHYKNQTFPPHNRLISPSLFDFTDEEKSYGASEISKILDQHTNLCLLENQQSSVQKKIDGEQGTVDQSVNNKTVQFHSS</sequence>
<dbReference type="SMART" id="SM00220">
    <property type="entry name" value="S_TKc"/>
    <property type="match status" value="1"/>
</dbReference>
<dbReference type="FunFam" id="1.10.510.10:FF:000082">
    <property type="entry name" value="Shaggy-related protein kinase kappa"/>
    <property type="match status" value="1"/>
</dbReference>
<keyword evidence="4" id="KW-0547">Nucleotide-binding</keyword>
<proteinExistence type="inferred from homology"/>
<dbReference type="Proteomes" id="UP001626550">
    <property type="component" value="Unassembled WGS sequence"/>
</dbReference>
<dbReference type="InterPro" id="IPR050591">
    <property type="entry name" value="GSK-3"/>
</dbReference>
<dbReference type="InterPro" id="IPR011009">
    <property type="entry name" value="Kinase-like_dom_sf"/>
</dbReference>
<keyword evidence="9" id="KW-1185">Reference proteome</keyword>
<comment type="similarity">
    <text evidence="1">Belongs to the protein kinase superfamily. CMGC Ser/Thr protein kinase family. GSK-3 subfamily.</text>
</comment>
<dbReference type="Gene3D" id="3.30.200.20">
    <property type="entry name" value="Phosphorylase Kinase, domain 1"/>
    <property type="match status" value="1"/>
</dbReference>
<name>A0ABD2QP42_9PLAT</name>
<evidence type="ECO:0000256" key="4">
    <source>
        <dbReference type="ARBA" id="ARBA00022741"/>
    </source>
</evidence>
<dbReference type="PROSITE" id="PS50011">
    <property type="entry name" value="PROTEIN_KINASE_DOM"/>
    <property type="match status" value="1"/>
</dbReference>
<evidence type="ECO:0000256" key="2">
    <source>
        <dbReference type="ARBA" id="ARBA00022527"/>
    </source>
</evidence>
<dbReference type="GO" id="GO:0004674">
    <property type="term" value="F:protein serine/threonine kinase activity"/>
    <property type="evidence" value="ECO:0007669"/>
    <property type="project" value="UniProtKB-KW"/>
</dbReference>
<evidence type="ECO:0000259" key="7">
    <source>
        <dbReference type="PROSITE" id="PS50011"/>
    </source>
</evidence>
<dbReference type="AlphaFoldDB" id="A0ABD2QP42"/>
<feature type="domain" description="Protein kinase" evidence="7">
    <location>
        <begin position="1"/>
        <end position="240"/>
    </location>
</feature>
<dbReference type="Pfam" id="PF00069">
    <property type="entry name" value="Pkinase"/>
    <property type="match status" value="1"/>
</dbReference>
<keyword evidence="5 8" id="KW-0418">Kinase</keyword>
<reference evidence="8 9" key="1">
    <citation type="submission" date="2024-11" db="EMBL/GenBank/DDBJ databases">
        <title>Adaptive evolution of stress response genes in parasites aligns with host niche diversity.</title>
        <authorList>
            <person name="Hahn C."/>
            <person name="Resl P."/>
        </authorList>
    </citation>
    <scope>NUCLEOTIDE SEQUENCE [LARGE SCALE GENOMIC DNA]</scope>
    <source>
        <strain evidence="8">EGGRZ-B1_66</strain>
        <tissue evidence="8">Body</tissue>
    </source>
</reference>
<dbReference type="Gene3D" id="1.10.510.10">
    <property type="entry name" value="Transferase(Phosphotransferase) domain 1"/>
    <property type="match status" value="1"/>
</dbReference>